<dbReference type="GO" id="GO:0051301">
    <property type="term" value="P:cell division"/>
    <property type="evidence" value="ECO:0007669"/>
    <property type="project" value="UniProtKB-KW"/>
</dbReference>
<dbReference type="EMBL" id="CP001719">
    <property type="protein sequence ID" value="ADC46296.1"/>
    <property type="molecule type" value="Genomic_DNA"/>
</dbReference>
<evidence type="ECO:0000256" key="1">
    <source>
        <dbReference type="ARBA" id="ARBA00007572"/>
    </source>
</evidence>
<dbReference type="PANTHER" id="PTHR45674:SF7">
    <property type="entry name" value="DNA LIGASE"/>
    <property type="match status" value="1"/>
</dbReference>
<dbReference type="InterPro" id="IPR022865">
    <property type="entry name" value="DNA_ligae_ATP-dep_bac/arc"/>
</dbReference>
<dbReference type="PROSITE" id="PS00333">
    <property type="entry name" value="DNA_LIGASE_A2"/>
    <property type="match status" value="1"/>
</dbReference>
<evidence type="ECO:0000313" key="18">
    <source>
        <dbReference type="Proteomes" id="UP000008680"/>
    </source>
</evidence>
<dbReference type="PROSITE" id="PS50160">
    <property type="entry name" value="DNA_LIGASE_A3"/>
    <property type="match status" value="1"/>
</dbReference>
<dbReference type="GO" id="GO:0006310">
    <property type="term" value="P:DNA recombination"/>
    <property type="evidence" value="ECO:0007669"/>
    <property type="project" value="UniProtKB-UniRule"/>
</dbReference>
<dbReference type="eggNOG" id="arCOG01347">
    <property type="taxonomic scope" value="Archaea"/>
</dbReference>
<dbReference type="HOGENOM" id="CLU_005138_6_0_2"/>
<evidence type="ECO:0000313" key="17">
    <source>
        <dbReference type="EMBL" id="ADC46296.1"/>
    </source>
</evidence>
<dbReference type="OrthoDB" id="31274at2157"/>
<dbReference type="FunFam" id="1.10.3260.10:FF:000007">
    <property type="entry name" value="DNA ligase"/>
    <property type="match status" value="1"/>
</dbReference>
<evidence type="ECO:0000256" key="4">
    <source>
        <dbReference type="ARBA" id="ARBA00022618"/>
    </source>
</evidence>
<evidence type="ECO:0000256" key="3">
    <source>
        <dbReference type="ARBA" id="ARBA00022598"/>
    </source>
</evidence>
<evidence type="ECO:0000256" key="13">
    <source>
        <dbReference type="ARBA" id="ARBA00023306"/>
    </source>
</evidence>
<dbReference type="Pfam" id="PF04675">
    <property type="entry name" value="DNA_ligase_A_N"/>
    <property type="match status" value="1"/>
</dbReference>
<evidence type="ECO:0000256" key="9">
    <source>
        <dbReference type="ARBA" id="ARBA00022840"/>
    </source>
</evidence>
<dbReference type="GO" id="GO:0005524">
    <property type="term" value="F:ATP binding"/>
    <property type="evidence" value="ECO:0007669"/>
    <property type="project" value="UniProtKB-UniRule"/>
</dbReference>
<dbReference type="AlphaFoldDB" id="D3E0Q0"/>
<feature type="domain" description="ATP-dependent DNA ligase family profile" evidence="16">
    <location>
        <begin position="325"/>
        <end position="455"/>
    </location>
</feature>
<proteinExistence type="inferred from homology"/>
<dbReference type="GO" id="GO:0006281">
    <property type="term" value="P:DNA repair"/>
    <property type="evidence" value="ECO:0007669"/>
    <property type="project" value="UniProtKB-UniRule"/>
</dbReference>
<evidence type="ECO:0000256" key="10">
    <source>
        <dbReference type="ARBA" id="ARBA00022842"/>
    </source>
</evidence>
<dbReference type="InterPro" id="IPR050191">
    <property type="entry name" value="ATP-dep_DNA_ligase"/>
</dbReference>
<dbReference type="InterPro" id="IPR012308">
    <property type="entry name" value="DNA_ligase_ATP-dep_N"/>
</dbReference>
<evidence type="ECO:0000256" key="5">
    <source>
        <dbReference type="ARBA" id="ARBA00022705"/>
    </source>
</evidence>
<feature type="active site" description="N6-AMP-lysine intermediate" evidence="14">
    <location>
        <position position="248"/>
    </location>
</feature>
<dbReference type="InterPro" id="IPR016059">
    <property type="entry name" value="DNA_ligase_ATP-dep_CS"/>
</dbReference>
<feature type="binding site" evidence="14">
    <location>
        <position position="268"/>
    </location>
    <ligand>
        <name>ATP</name>
        <dbReference type="ChEBI" id="CHEBI:30616"/>
    </ligand>
</feature>
<comment type="caution">
    <text evidence="14">Lacks conserved residue(s) required for the propagation of feature annotation.</text>
</comment>
<dbReference type="InterPro" id="IPR012310">
    <property type="entry name" value="DNA_ligase_ATP-dep_cent"/>
</dbReference>
<accession>D3E0Q0</accession>
<comment type="catalytic activity">
    <reaction evidence="14">
        <text>ATP + (deoxyribonucleotide)n-3'-hydroxyl + 5'-phospho-(deoxyribonucleotide)m = (deoxyribonucleotide)n+m + AMP + diphosphate.</text>
        <dbReference type="EC" id="6.5.1.1"/>
    </reaction>
</comment>
<keyword evidence="12 14" id="KW-0234">DNA repair</keyword>
<feature type="binding site" evidence="14">
    <location>
        <position position="298"/>
    </location>
    <ligand>
        <name>ATP</name>
        <dbReference type="ChEBI" id="CHEBI:30616"/>
    </ligand>
</feature>
<dbReference type="Proteomes" id="UP000008680">
    <property type="component" value="Chromosome"/>
</dbReference>
<evidence type="ECO:0000256" key="15">
    <source>
        <dbReference type="RuleBase" id="RU004196"/>
    </source>
</evidence>
<keyword evidence="6 14" id="KW-0479">Metal-binding</keyword>
<keyword evidence="8 14" id="KW-0227">DNA damage</keyword>
<dbReference type="Gene3D" id="3.30.470.30">
    <property type="entry name" value="DNA ligase/mRNA capping enzyme"/>
    <property type="match status" value="1"/>
</dbReference>
<dbReference type="GO" id="GO:0003677">
    <property type="term" value="F:DNA binding"/>
    <property type="evidence" value="ECO:0007669"/>
    <property type="project" value="InterPro"/>
</dbReference>
<comment type="function">
    <text evidence="14">DNA ligase that seals nicks in double-stranded DNA during DNA replication, DNA recombination and DNA repair.</text>
</comment>
<dbReference type="PATRIC" id="fig|634498.28.peg.447"/>
<dbReference type="Gene3D" id="2.40.50.140">
    <property type="entry name" value="Nucleic acid-binding proteins"/>
    <property type="match status" value="1"/>
</dbReference>
<dbReference type="InterPro" id="IPR012340">
    <property type="entry name" value="NA-bd_OB-fold"/>
</dbReference>
<keyword evidence="10 14" id="KW-0460">Magnesium</keyword>
<evidence type="ECO:0000256" key="2">
    <source>
        <dbReference type="ARBA" id="ARBA00013308"/>
    </source>
</evidence>
<dbReference type="CDD" id="cd07901">
    <property type="entry name" value="Adenylation_DNA_ligase_Arch_LigB"/>
    <property type="match status" value="1"/>
</dbReference>
<comment type="similarity">
    <text evidence="1 14 15">Belongs to the ATP-dependent DNA ligase family.</text>
</comment>
<keyword evidence="13 14" id="KW-0131">Cell cycle</keyword>
<dbReference type="EC" id="6.5.1.1" evidence="14"/>
<keyword evidence="7 14" id="KW-0547">Nucleotide-binding</keyword>
<dbReference type="SUPFAM" id="SSF56091">
    <property type="entry name" value="DNA ligase/mRNA capping enzyme, catalytic domain"/>
    <property type="match status" value="1"/>
</dbReference>
<protein>
    <recommendedName>
        <fullName evidence="2 14">DNA ligase</fullName>
        <ecNumber evidence="14">6.5.1.1</ecNumber>
    </recommendedName>
    <alternativeName>
        <fullName evidence="14">Polydeoxyribonucleotide synthase [ATP]</fullName>
    </alternativeName>
</protein>
<dbReference type="GO" id="GO:0046872">
    <property type="term" value="F:metal ion binding"/>
    <property type="evidence" value="ECO:0007669"/>
    <property type="project" value="UniProtKB-KW"/>
</dbReference>
<dbReference type="STRING" id="634498.mru_0445"/>
<feature type="binding site" evidence="14">
    <location>
        <position position="414"/>
    </location>
    <ligand>
        <name>ATP</name>
        <dbReference type="ChEBI" id="CHEBI:30616"/>
    </ligand>
</feature>
<evidence type="ECO:0000256" key="11">
    <source>
        <dbReference type="ARBA" id="ARBA00023172"/>
    </source>
</evidence>
<dbReference type="InterPro" id="IPR036599">
    <property type="entry name" value="DNA_ligase_N_sf"/>
</dbReference>
<dbReference type="Pfam" id="PF01068">
    <property type="entry name" value="DNA_ligase_A_M"/>
    <property type="match status" value="1"/>
</dbReference>
<dbReference type="PANTHER" id="PTHR45674">
    <property type="entry name" value="DNA LIGASE 1/3 FAMILY MEMBER"/>
    <property type="match status" value="1"/>
</dbReference>
<organism evidence="17 18">
    <name type="scientific">Methanobrevibacter ruminantium (strain ATCC 35063 / DSM 1093 / JCM 13430 / OCM 146 / M1)</name>
    <name type="common">Methanobacterium ruminantium</name>
    <dbReference type="NCBI Taxonomy" id="634498"/>
    <lineage>
        <taxon>Archaea</taxon>
        <taxon>Methanobacteriati</taxon>
        <taxon>Methanobacteriota</taxon>
        <taxon>Methanomada group</taxon>
        <taxon>Methanobacteria</taxon>
        <taxon>Methanobacteriales</taxon>
        <taxon>Methanobacteriaceae</taxon>
        <taxon>Methanobrevibacter</taxon>
    </lineage>
</organism>
<keyword evidence="11 14" id="KW-0233">DNA recombination</keyword>
<dbReference type="NCBIfam" id="TIGR00574">
    <property type="entry name" value="dnl1"/>
    <property type="match status" value="1"/>
</dbReference>
<gene>
    <name evidence="17" type="primary">dnll</name>
    <name evidence="14" type="synonym">lig</name>
    <name evidence="17" type="ordered locus">mru_0445</name>
</gene>
<dbReference type="InterPro" id="IPR000977">
    <property type="entry name" value="DNA_ligase_ATP-dep"/>
</dbReference>
<dbReference type="SUPFAM" id="SSF50249">
    <property type="entry name" value="Nucleic acid-binding proteins"/>
    <property type="match status" value="1"/>
</dbReference>
<dbReference type="PROSITE" id="PS00697">
    <property type="entry name" value="DNA_LIGASE_A1"/>
    <property type="match status" value="1"/>
</dbReference>
<evidence type="ECO:0000256" key="14">
    <source>
        <dbReference type="HAMAP-Rule" id="MF_00407"/>
    </source>
</evidence>
<keyword evidence="3 14" id="KW-0436">Ligase</keyword>
<keyword evidence="4 14" id="KW-0132">Cell division</keyword>
<sequence>MKYEELVNVYEALGATTKRLEKTEILADFLKTVELEDLQKITLMALGRVFPPWSEEEQGIGDKLVMKAVGDAVGVSVAVVEDAIRDEGDIGAAAEKLYGKKTQMTFFSQPLTVNFVYNQLRKLAKITGNRSTAKKISNILELLSSASALEAKYICRTILEELRIGVGEGIIRDAISQAFGVDKALAERAHMLTNDLGLVAKVAKEEGEDGLKKLSLIPGRPVKPMLAQLSEGIEISINEMGCALCETKYDGIRMQVHKKDDEITIFTRRLENVTMALPEAVDLIREAFPDEDFIAEGEIIAIRDGKPTTFQNILQRVRRKHNIEEAMEKVPIKIYLYDLLYFKEPTIDEPIIKRREILESVVDCSNPNLALSSLVKVGPDNIDDAVDLFNKSIEGGHEGIMIKDCDEPYIPGIRGKKMLKLKAEPETLDAVVIGGVKGIGKRGDFIGSYVIALRDENDQLQPIAHVGTGLSDDDLANLTEKMEALKITEKGTRITVHPKIVFEIAYSEIVKSPEYSAGYSLRFPVVKRIRDDKGVDDIDTIERLESMFKG</sequence>
<evidence type="ECO:0000256" key="8">
    <source>
        <dbReference type="ARBA" id="ARBA00022763"/>
    </source>
</evidence>
<keyword evidence="9 14" id="KW-0067">ATP-binding</keyword>
<dbReference type="CDD" id="cd07972">
    <property type="entry name" value="OBF_DNA_ligase_Arch_LigB"/>
    <property type="match status" value="1"/>
</dbReference>
<evidence type="ECO:0000256" key="6">
    <source>
        <dbReference type="ARBA" id="ARBA00022723"/>
    </source>
</evidence>
<dbReference type="GO" id="GO:0003910">
    <property type="term" value="F:DNA ligase (ATP) activity"/>
    <property type="evidence" value="ECO:0007669"/>
    <property type="project" value="UniProtKB-UniRule"/>
</dbReference>
<dbReference type="HAMAP" id="MF_00407">
    <property type="entry name" value="DNA_ligase"/>
    <property type="match status" value="1"/>
</dbReference>
<dbReference type="GeneID" id="8770085"/>
<keyword evidence="5 14" id="KW-0235">DNA replication</keyword>
<dbReference type="GO" id="GO:0071897">
    <property type="term" value="P:DNA biosynthetic process"/>
    <property type="evidence" value="ECO:0007669"/>
    <property type="project" value="InterPro"/>
</dbReference>
<dbReference type="Gene3D" id="1.10.3260.10">
    <property type="entry name" value="DNA ligase, ATP-dependent, N-terminal domain"/>
    <property type="match status" value="1"/>
</dbReference>
<dbReference type="KEGG" id="mru:mru_0445"/>
<feature type="binding site" evidence="14">
    <location>
        <position position="246"/>
    </location>
    <ligand>
        <name>ATP</name>
        <dbReference type="ChEBI" id="CHEBI:30616"/>
    </ligand>
</feature>
<name>D3E0Q0_METRM</name>
<feature type="binding site" evidence="14">
    <location>
        <position position="253"/>
    </location>
    <ligand>
        <name>ATP</name>
        <dbReference type="ChEBI" id="CHEBI:30616"/>
    </ligand>
</feature>
<dbReference type="GO" id="GO:0006273">
    <property type="term" value="P:lagging strand elongation"/>
    <property type="evidence" value="ECO:0007669"/>
    <property type="project" value="TreeGrafter"/>
</dbReference>
<dbReference type="Pfam" id="PF04679">
    <property type="entry name" value="DNA_ligase_A_C"/>
    <property type="match status" value="1"/>
</dbReference>
<evidence type="ECO:0000256" key="7">
    <source>
        <dbReference type="ARBA" id="ARBA00022741"/>
    </source>
</evidence>
<evidence type="ECO:0000256" key="12">
    <source>
        <dbReference type="ARBA" id="ARBA00023204"/>
    </source>
</evidence>
<dbReference type="InterPro" id="IPR012309">
    <property type="entry name" value="DNA_ligase_ATP-dep_C"/>
</dbReference>
<comment type="cofactor">
    <cofactor evidence="14">
        <name>Mg(2+)</name>
        <dbReference type="ChEBI" id="CHEBI:18420"/>
    </cofactor>
</comment>
<dbReference type="RefSeq" id="WP_012955247.1">
    <property type="nucleotide sequence ID" value="NC_013790.1"/>
</dbReference>
<feature type="binding site" evidence="14">
    <location>
        <position position="420"/>
    </location>
    <ligand>
        <name>ATP</name>
        <dbReference type="ChEBI" id="CHEBI:30616"/>
    </ligand>
</feature>
<reference evidence="17 18" key="1">
    <citation type="journal article" date="2010" name="PLoS ONE">
        <title>The genome sequence of the rumen methanogen Methanobrevibacter ruminantium reveals new possibilities for controlling ruminant methane emissions.</title>
        <authorList>
            <person name="Leahy S.C."/>
            <person name="Kelly W.J."/>
            <person name="Altermann E."/>
            <person name="Ronimus R.S."/>
            <person name="Yeoman C.J."/>
            <person name="Pacheco D.M."/>
            <person name="Li D."/>
            <person name="Kong Z."/>
            <person name="McTavish S."/>
            <person name="Sang C."/>
            <person name="Lambie S.C."/>
            <person name="Janssen P.H."/>
            <person name="Dey D."/>
            <person name="Attwood G.T."/>
        </authorList>
    </citation>
    <scope>NUCLEOTIDE SEQUENCE [LARGE SCALE GENOMIC DNA]</scope>
    <source>
        <strain evidence="18">ATCC 35063 / DSM 1093 / JCM 13430 / OCM 146 / M1</strain>
    </source>
</reference>
<keyword evidence="18" id="KW-1185">Reference proteome</keyword>
<evidence type="ECO:0000259" key="16">
    <source>
        <dbReference type="PROSITE" id="PS50160"/>
    </source>
</evidence>
<dbReference type="SUPFAM" id="SSF117018">
    <property type="entry name" value="ATP-dependent DNA ligase DNA-binding domain"/>
    <property type="match status" value="1"/>
</dbReference>